<dbReference type="PANTHER" id="PTHR11533">
    <property type="entry name" value="PROTEASE M1 ZINC METALLOPROTEASE"/>
    <property type="match status" value="1"/>
</dbReference>
<dbReference type="PANTHER" id="PTHR11533:SF276">
    <property type="entry name" value="GLUTAMYL AMINOPEPTIDASE"/>
    <property type="match status" value="1"/>
</dbReference>
<dbReference type="GO" id="GO:0042277">
    <property type="term" value="F:peptide binding"/>
    <property type="evidence" value="ECO:0007669"/>
    <property type="project" value="TreeGrafter"/>
</dbReference>
<proteinExistence type="predicted"/>
<dbReference type="EMBL" id="JARQZJ010000094">
    <property type="protein sequence ID" value="KAK9884989.1"/>
    <property type="molecule type" value="Genomic_DNA"/>
</dbReference>
<evidence type="ECO:0000259" key="3">
    <source>
        <dbReference type="Pfam" id="PF17900"/>
    </source>
</evidence>
<feature type="domain" description="Aminopeptidase N-like N-terminal" evidence="3">
    <location>
        <begin position="91"/>
        <end position="196"/>
    </location>
</feature>
<evidence type="ECO:0000313" key="5">
    <source>
        <dbReference type="Proteomes" id="UP001431783"/>
    </source>
</evidence>
<dbReference type="GO" id="GO:0016020">
    <property type="term" value="C:membrane"/>
    <property type="evidence" value="ECO:0007669"/>
    <property type="project" value="TreeGrafter"/>
</dbReference>
<keyword evidence="1" id="KW-0031">Aminopeptidase</keyword>
<keyword evidence="1" id="KW-0378">Hydrolase</keyword>
<dbReference type="GO" id="GO:0005615">
    <property type="term" value="C:extracellular space"/>
    <property type="evidence" value="ECO:0007669"/>
    <property type="project" value="TreeGrafter"/>
</dbReference>
<dbReference type="Proteomes" id="UP001431783">
    <property type="component" value="Unassembled WGS sequence"/>
</dbReference>
<dbReference type="AlphaFoldDB" id="A0AAW1UP87"/>
<feature type="region of interest" description="Disordered" evidence="2">
    <location>
        <begin position="50"/>
        <end position="70"/>
    </location>
</feature>
<dbReference type="GO" id="GO:0070006">
    <property type="term" value="F:metalloaminopeptidase activity"/>
    <property type="evidence" value="ECO:0007669"/>
    <property type="project" value="TreeGrafter"/>
</dbReference>
<reference evidence="4 5" key="1">
    <citation type="submission" date="2023-03" db="EMBL/GenBank/DDBJ databases">
        <title>Genome insight into feeding habits of ladybird beetles.</title>
        <authorList>
            <person name="Li H.-S."/>
            <person name="Huang Y.-H."/>
            <person name="Pang H."/>
        </authorList>
    </citation>
    <scope>NUCLEOTIDE SEQUENCE [LARGE SCALE GENOMIC DNA]</scope>
    <source>
        <strain evidence="4">SYSU_2023b</strain>
        <tissue evidence="4">Whole body</tissue>
    </source>
</reference>
<dbReference type="Gene3D" id="2.60.40.1730">
    <property type="entry name" value="tricorn interacting facor f3 domain"/>
    <property type="match status" value="1"/>
</dbReference>
<name>A0AAW1UP87_9CUCU</name>
<keyword evidence="5" id="KW-1185">Reference proteome</keyword>
<organism evidence="4 5">
    <name type="scientific">Henosepilachna vigintioctopunctata</name>
    <dbReference type="NCBI Taxonomy" id="420089"/>
    <lineage>
        <taxon>Eukaryota</taxon>
        <taxon>Metazoa</taxon>
        <taxon>Ecdysozoa</taxon>
        <taxon>Arthropoda</taxon>
        <taxon>Hexapoda</taxon>
        <taxon>Insecta</taxon>
        <taxon>Pterygota</taxon>
        <taxon>Neoptera</taxon>
        <taxon>Endopterygota</taxon>
        <taxon>Coleoptera</taxon>
        <taxon>Polyphaga</taxon>
        <taxon>Cucujiformia</taxon>
        <taxon>Coccinelloidea</taxon>
        <taxon>Coccinellidae</taxon>
        <taxon>Epilachninae</taxon>
        <taxon>Epilachnini</taxon>
        <taxon>Henosepilachna</taxon>
    </lineage>
</organism>
<dbReference type="Pfam" id="PF17900">
    <property type="entry name" value="Peptidase_M1_N"/>
    <property type="match status" value="1"/>
</dbReference>
<evidence type="ECO:0000256" key="2">
    <source>
        <dbReference type="SAM" id="MobiDB-lite"/>
    </source>
</evidence>
<dbReference type="InterPro" id="IPR050344">
    <property type="entry name" value="Peptidase_M1_aminopeptidases"/>
</dbReference>
<dbReference type="InterPro" id="IPR045357">
    <property type="entry name" value="Aminopeptidase_N-like_N"/>
</dbReference>
<accession>A0AAW1UP87</accession>
<sequence>MTYILKIIPSVIERQSPVQALSHLIHKSSTAASFCISTIALGVSNSNLRSELQKQQGQDGEGRNHSTATLMNATDKPYIMSKYRLPSTVRPKKYDLYFYPNLDTGSYGGKVVVTLNILKSTDVITLNSKGLSIKNAKVDGEEATASLDEQYELLNLRKKSGKDIDEKNSVIEIEFEGSMKNKLVGLYRSTYKGAKGLR</sequence>
<dbReference type="GO" id="GO:0008270">
    <property type="term" value="F:zinc ion binding"/>
    <property type="evidence" value="ECO:0007669"/>
    <property type="project" value="TreeGrafter"/>
</dbReference>
<keyword evidence="1" id="KW-0645">Protease</keyword>
<dbReference type="GO" id="GO:0043171">
    <property type="term" value="P:peptide catabolic process"/>
    <property type="evidence" value="ECO:0007669"/>
    <property type="project" value="TreeGrafter"/>
</dbReference>
<evidence type="ECO:0000256" key="1">
    <source>
        <dbReference type="ARBA" id="ARBA00022438"/>
    </source>
</evidence>
<dbReference type="GO" id="GO:0005737">
    <property type="term" value="C:cytoplasm"/>
    <property type="evidence" value="ECO:0007669"/>
    <property type="project" value="TreeGrafter"/>
</dbReference>
<dbReference type="InterPro" id="IPR042097">
    <property type="entry name" value="Aminopeptidase_N-like_N_sf"/>
</dbReference>
<dbReference type="GO" id="GO:0006508">
    <property type="term" value="P:proteolysis"/>
    <property type="evidence" value="ECO:0007669"/>
    <property type="project" value="TreeGrafter"/>
</dbReference>
<evidence type="ECO:0000313" key="4">
    <source>
        <dbReference type="EMBL" id="KAK9884989.1"/>
    </source>
</evidence>
<dbReference type="SUPFAM" id="SSF63737">
    <property type="entry name" value="Leukotriene A4 hydrolase N-terminal domain"/>
    <property type="match status" value="1"/>
</dbReference>
<comment type="caution">
    <text evidence="4">The sequence shown here is derived from an EMBL/GenBank/DDBJ whole genome shotgun (WGS) entry which is preliminary data.</text>
</comment>
<gene>
    <name evidence="4" type="ORF">WA026_009220</name>
</gene>
<protein>
    <recommendedName>
        <fullName evidence="3">Aminopeptidase N-like N-terminal domain-containing protein</fullName>
    </recommendedName>
</protein>